<dbReference type="InterPro" id="IPR001173">
    <property type="entry name" value="Glyco_trans_2-like"/>
</dbReference>
<gene>
    <name evidence="15" type="ORF">COT71_00085</name>
</gene>
<dbReference type="Pfam" id="PF00535">
    <property type="entry name" value="Glycos_transf_2"/>
    <property type="match status" value="1"/>
</dbReference>
<evidence type="ECO:0000313" key="15">
    <source>
        <dbReference type="EMBL" id="PIT98562.1"/>
    </source>
</evidence>
<reference evidence="16" key="1">
    <citation type="submission" date="2017-09" db="EMBL/GenBank/DDBJ databases">
        <title>Depth-based differentiation of microbial function through sediment-hosted aquifers and enrichment of novel symbionts in the deep terrestrial subsurface.</title>
        <authorList>
            <person name="Probst A.J."/>
            <person name="Ladd B."/>
            <person name="Jarett J.K."/>
            <person name="Geller-Mcgrath D.E."/>
            <person name="Sieber C.M.K."/>
            <person name="Emerson J.B."/>
            <person name="Anantharaman K."/>
            <person name="Thomas B.C."/>
            <person name="Malmstrom R."/>
            <person name="Stieglmeier M."/>
            <person name="Klingl A."/>
            <person name="Woyke T."/>
            <person name="Ryan C.M."/>
            <person name="Banfield J.F."/>
        </authorList>
    </citation>
    <scope>NUCLEOTIDE SEQUENCE [LARGE SCALE GENOMIC DNA]</scope>
</reference>
<dbReference type="SUPFAM" id="SSF53448">
    <property type="entry name" value="Nucleotide-diphospho-sugar transferases"/>
    <property type="match status" value="1"/>
</dbReference>
<feature type="region of interest" description="Disordered" evidence="13">
    <location>
        <begin position="247"/>
        <end position="270"/>
    </location>
</feature>
<keyword evidence="6" id="KW-0808">Transferase</keyword>
<evidence type="ECO:0000256" key="8">
    <source>
        <dbReference type="ARBA" id="ARBA00022824"/>
    </source>
</evidence>
<dbReference type="InterPro" id="IPR029044">
    <property type="entry name" value="Nucleotide-diphossugar_trans"/>
</dbReference>
<evidence type="ECO:0000256" key="3">
    <source>
        <dbReference type="ARBA" id="ARBA00006739"/>
    </source>
</evidence>
<evidence type="ECO:0000256" key="12">
    <source>
        <dbReference type="ARBA" id="ARBA00045097"/>
    </source>
</evidence>
<dbReference type="EMBL" id="PEZP01000001">
    <property type="protein sequence ID" value="PIT98562.1"/>
    <property type="molecule type" value="Genomic_DNA"/>
</dbReference>
<dbReference type="Gene3D" id="3.90.550.10">
    <property type="entry name" value="Spore Coat Polysaccharide Biosynthesis Protein SpsA, Chain A"/>
    <property type="match status" value="1"/>
</dbReference>
<dbReference type="CDD" id="cd04188">
    <property type="entry name" value="DPG_synthase"/>
    <property type="match status" value="1"/>
</dbReference>
<evidence type="ECO:0000313" key="16">
    <source>
        <dbReference type="Proteomes" id="UP000230731"/>
    </source>
</evidence>
<dbReference type="InterPro" id="IPR035518">
    <property type="entry name" value="DPG_synthase"/>
</dbReference>
<dbReference type="EC" id="2.4.1.117" evidence="4"/>
<keyword evidence="8" id="KW-0256">Endoplasmic reticulum</keyword>
<evidence type="ECO:0000256" key="9">
    <source>
        <dbReference type="ARBA" id="ARBA00022968"/>
    </source>
</evidence>
<organism evidence="15 16">
    <name type="scientific">Candidatus Andersenbacteria bacterium CG10_big_fil_rev_8_21_14_0_10_54_11</name>
    <dbReference type="NCBI Taxonomy" id="1974485"/>
    <lineage>
        <taxon>Bacteria</taxon>
        <taxon>Candidatus Anderseniibacteriota</taxon>
    </lineage>
</organism>
<evidence type="ECO:0000256" key="4">
    <source>
        <dbReference type="ARBA" id="ARBA00012583"/>
    </source>
</evidence>
<dbReference type="Proteomes" id="UP000230731">
    <property type="component" value="Unassembled WGS sequence"/>
</dbReference>
<comment type="pathway">
    <text evidence="2">Protein modification; protein glycosylation.</text>
</comment>
<evidence type="ECO:0000256" key="10">
    <source>
        <dbReference type="ARBA" id="ARBA00022989"/>
    </source>
</evidence>
<comment type="caution">
    <text evidence="15">The sequence shown here is derived from an EMBL/GenBank/DDBJ whole genome shotgun (WGS) entry which is preliminary data.</text>
</comment>
<evidence type="ECO:0000256" key="11">
    <source>
        <dbReference type="ARBA" id="ARBA00023136"/>
    </source>
</evidence>
<keyword evidence="5" id="KW-0328">Glycosyltransferase</keyword>
<evidence type="ECO:0000256" key="13">
    <source>
        <dbReference type="SAM" id="MobiDB-lite"/>
    </source>
</evidence>
<dbReference type="AlphaFoldDB" id="A0A2M6X0H0"/>
<keyword evidence="10" id="KW-1133">Transmembrane helix</keyword>
<comment type="similarity">
    <text evidence="3">Belongs to the glycosyltransferase 2 family.</text>
</comment>
<comment type="catalytic activity">
    <reaction evidence="12">
        <text>a di-trans,poly-cis-dolichyl phosphate + UDP-alpha-D-glucose = a di-trans,poly-cis-dolichyl beta-D-glucosyl phosphate + UDP</text>
        <dbReference type="Rhea" id="RHEA:15401"/>
        <dbReference type="Rhea" id="RHEA-COMP:19498"/>
        <dbReference type="Rhea" id="RHEA-COMP:19502"/>
        <dbReference type="ChEBI" id="CHEBI:57525"/>
        <dbReference type="ChEBI" id="CHEBI:57683"/>
        <dbReference type="ChEBI" id="CHEBI:58223"/>
        <dbReference type="ChEBI" id="CHEBI:58885"/>
        <dbReference type="EC" id="2.4.1.117"/>
    </reaction>
    <physiologicalReaction direction="left-to-right" evidence="12">
        <dbReference type="Rhea" id="RHEA:15402"/>
    </physiologicalReaction>
</comment>
<keyword evidence="11" id="KW-0472">Membrane</keyword>
<evidence type="ECO:0000256" key="7">
    <source>
        <dbReference type="ARBA" id="ARBA00022692"/>
    </source>
</evidence>
<evidence type="ECO:0000256" key="5">
    <source>
        <dbReference type="ARBA" id="ARBA00022676"/>
    </source>
</evidence>
<evidence type="ECO:0000256" key="6">
    <source>
        <dbReference type="ARBA" id="ARBA00022679"/>
    </source>
</evidence>
<proteinExistence type="inferred from homology"/>
<feature type="domain" description="Glycosyltransferase 2-like" evidence="14">
    <location>
        <begin position="4"/>
        <end position="185"/>
    </location>
</feature>
<dbReference type="GO" id="GO:0006487">
    <property type="term" value="P:protein N-linked glycosylation"/>
    <property type="evidence" value="ECO:0007669"/>
    <property type="project" value="TreeGrafter"/>
</dbReference>
<comment type="subcellular location">
    <subcellularLocation>
        <location evidence="1">Endoplasmic reticulum membrane</location>
        <topology evidence="1">Single-pass membrane protein</topology>
    </subcellularLocation>
</comment>
<keyword evidence="9" id="KW-0735">Signal-anchor</keyword>
<name>A0A2M6X0H0_9BACT</name>
<accession>A0A2M6X0H0</accession>
<dbReference type="PANTHER" id="PTHR10859:SF91">
    <property type="entry name" value="DOLICHYL-PHOSPHATE BETA-GLUCOSYLTRANSFERASE"/>
    <property type="match status" value="1"/>
</dbReference>
<protein>
    <recommendedName>
        <fullName evidence="4">dolichyl-phosphate beta-glucosyltransferase</fullName>
        <ecNumber evidence="4">2.4.1.117</ecNumber>
    </recommendedName>
</protein>
<evidence type="ECO:0000256" key="1">
    <source>
        <dbReference type="ARBA" id="ARBA00004389"/>
    </source>
</evidence>
<evidence type="ECO:0000259" key="14">
    <source>
        <dbReference type="Pfam" id="PF00535"/>
    </source>
</evidence>
<keyword evidence="7" id="KW-0812">Transmembrane</keyword>
<dbReference type="PANTHER" id="PTHR10859">
    <property type="entry name" value="GLYCOSYL TRANSFERASE"/>
    <property type="match status" value="1"/>
</dbReference>
<dbReference type="GO" id="GO:0004581">
    <property type="term" value="F:dolichyl-phosphate beta-glucosyltransferase activity"/>
    <property type="evidence" value="ECO:0007669"/>
    <property type="project" value="UniProtKB-EC"/>
</dbReference>
<evidence type="ECO:0000256" key="2">
    <source>
        <dbReference type="ARBA" id="ARBA00004922"/>
    </source>
</evidence>
<sequence length="270" mass="30152">MNASLVIPAYNEEKRLKPFLDSIAAFSRQNPEFLGEIIVVNDGSSDATGAVVRAFQSAAVQPDPEKQPTASAHLPNLKLIEHEKNQGKGAAVRTGIMSAQGDIVVFMDADGAAPITELPKILTALQTADMAVGNRWLPGAHTIRHSALRRLSGFIYRTYMRLFGLGRIDTMCGFKGFRRATARRLFQNLQEPGWLFDTEICYQAIRLRLRIINFPIQWESKDGSKLGTTALLKSSLQIWPLIRRLRRSAPPDGDPERETRIGQITGRWQK</sequence>